<feature type="compositionally biased region" description="Low complexity" evidence="1">
    <location>
        <begin position="52"/>
        <end position="66"/>
    </location>
</feature>
<evidence type="ECO:0000256" key="1">
    <source>
        <dbReference type="SAM" id="MobiDB-lite"/>
    </source>
</evidence>
<feature type="signal peptide" evidence="2">
    <location>
        <begin position="1"/>
        <end position="23"/>
    </location>
</feature>
<feature type="chain" id="PRO_5036929312" evidence="2">
    <location>
        <begin position="24"/>
        <end position="194"/>
    </location>
</feature>
<dbReference type="AlphaFoldDB" id="A0A914WS40"/>
<feature type="compositionally biased region" description="Polar residues" evidence="1">
    <location>
        <begin position="28"/>
        <end position="39"/>
    </location>
</feature>
<protein>
    <submittedName>
        <fullName evidence="4">Uncharacterized protein</fullName>
    </submittedName>
</protein>
<accession>A0A914WS40</accession>
<sequence>MHGCGTPALFFYISFLSLYAIDAAPKQTTPTESLSPTFDSSPSGCGSGGSAGSTNGYSTSPVVTTTKKPKKHGSRKRRAADSSTAASPCSTTDGTRSSENTQAGSGSSGSGSPGSGGTRSGTAESMGSSSPGSTATTNTDWGFNDPESMESTTKKANTSITTTKAPAATTAKAAPITGPLLSVSFLGFSILFLF</sequence>
<evidence type="ECO:0000256" key="2">
    <source>
        <dbReference type="SAM" id="SignalP"/>
    </source>
</evidence>
<feature type="compositionally biased region" description="Gly residues" evidence="1">
    <location>
        <begin position="106"/>
        <end position="119"/>
    </location>
</feature>
<dbReference type="Proteomes" id="UP000887566">
    <property type="component" value="Unplaced"/>
</dbReference>
<feature type="compositionally biased region" description="Polar residues" evidence="1">
    <location>
        <begin position="122"/>
        <end position="141"/>
    </location>
</feature>
<reference evidence="4" key="1">
    <citation type="submission" date="2022-11" db="UniProtKB">
        <authorList>
            <consortium name="WormBaseParasite"/>
        </authorList>
    </citation>
    <scope>IDENTIFICATION</scope>
</reference>
<keyword evidence="3" id="KW-1185">Reference proteome</keyword>
<name>A0A914WS40_9BILA</name>
<proteinExistence type="predicted"/>
<feature type="compositionally biased region" description="Basic residues" evidence="1">
    <location>
        <begin position="67"/>
        <end position="78"/>
    </location>
</feature>
<organism evidence="3 4">
    <name type="scientific">Plectus sambesii</name>
    <dbReference type="NCBI Taxonomy" id="2011161"/>
    <lineage>
        <taxon>Eukaryota</taxon>
        <taxon>Metazoa</taxon>
        <taxon>Ecdysozoa</taxon>
        <taxon>Nematoda</taxon>
        <taxon>Chromadorea</taxon>
        <taxon>Plectida</taxon>
        <taxon>Plectina</taxon>
        <taxon>Plectoidea</taxon>
        <taxon>Plectidae</taxon>
        <taxon>Plectus</taxon>
    </lineage>
</organism>
<evidence type="ECO:0000313" key="3">
    <source>
        <dbReference type="Proteomes" id="UP000887566"/>
    </source>
</evidence>
<feature type="region of interest" description="Disordered" evidence="1">
    <location>
        <begin position="28"/>
        <end position="170"/>
    </location>
</feature>
<dbReference type="WBParaSite" id="PSAMB.scaffold4690size13849.g24915.t1">
    <property type="protein sequence ID" value="PSAMB.scaffold4690size13849.g24915.t1"/>
    <property type="gene ID" value="PSAMB.scaffold4690size13849.g24915"/>
</dbReference>
<feature type="compositionally biased region" description="Polar residues" evidence="1">
    <location>
        <begin position="81"/>
        <end position="103"/>
    </location>
</feature>
<evidence type="ECO:0000313" key="4">
    <source>
        <dbReference type="WBParaSite" id="PSAMB.scaffold4690size13849.g24915.t1"/>
    </source>
</evidence>
<keyword evidence="2" id="KW-0732">Signal</keyword>
<feature type="compositionally biased region" description="Low complexity" evidence="1">
    <location>
        <begin position="154"/>
        <end position="170"/>
    </location>
</feature>